<dbReference type="FunFam" id="3.40.50.1970:FF:000003">
    <property type="entry name" value="Alcohol dehydrogenase, iron-containing"/>
    <property type="match status" value="1"/>
</dbReference>
<protein>
    <submittedName>
        <fullName evidence="4">NADH-dependent butanol dehydrogenase A</fullName>
        <ecNumber evidence="4">1.1.1.-</ecNumber>
    </submittedName>
</protein>
<dbReference type="Gene3D" id="1.20.1090.10">
    <property type="entry name" value="Dehydroquinate synthase-like - alpha domain"/>
    <property type="match status" value="1"/>
</dbReference>
<dbReference type="RefSeq" id="WP_055289632.1">
    <property type="nucleotide sequence ID" value="NZ_CP173382.1"/>
</dbReference>
<evidence type="ECO:0000256" key="1">
    <source>
        <dbReference type="ARBA" id="ARBA00023002"/>
    </source>
</evidence>
<name>A0A173SDD3_EUBRA</name>
<dbReference type="STRING" id="39490.ERS852448_00892"/>
<dbReference type="EMBL" id="CYYA01000005">
    <property type="protein sequence ID" value="CUM88250.1"/>
    <property type="molecule type" value="Genomic_DNA"/>
</dbReference>
<reference evidence="4 5" key="1">
    <citation type="submission" date="2015-09" db="EMBL/GenBank/DDBJ databases">
        <authorList>
            <consortium name="Pathogen Informatics"/>
        </authorList>
    </citation>
    <scope>NUCLEOTIDE SEQUENCE [LARGE SCALE GENOMIC DNA]</scope>
    <source>
        <strain evidence="4 5">2789STDY5608891</strain>
    </source>
</reference>
<dbReference type="AlphaFoldDB" id="A0A173SDD3"/>
<feature type="domain" description="Fe-containing alcohol dehydrogenase-like C-terminal" evidence="3">
    <location>
        <begin position="190"/>
        <end position="392"/>
    </location>
</feature>
<dbReference type="EC" id="1.1.1.-" evidence="4"/>
<sequence length="394" mass="43326">MENFVYETPTKVYFGKGEEQNVGKIIAGFTPKKVLVHFGGQSARKSGLLDRVEKALEAEGIAYVELGGVTANPELKLVREGIALCQREGVDFVLAVGGGSVLDSSKDIANGVANPDIDVWDFSLGKCVPQKTLHKGAILTLAAAGSEMSNSCVITNTETNEKRGYGCSCNRMDFAVENPELTYTVSPYQTACGIVDIAMHTIERYFGPGEDTYLTDAIAEAVIKNVMKAGKDCLADPENYEARANMMWASSLAHNGLTGCGRKTQLVVHQLEHEVSGMYTQVAHGAGLAALWCSWARYVYKANINRWLQYAQNVWNVDVDFEHPEKTIETAINMQEAFYASIGMPTNLKMLGVKETDLEMLAFKCSRGKTRTLIGYKELAYDDILEVFRMAYDV</sequence>
<dbReference type="GO" id="GO:0046872">
    <property type="term" value="F:metal ion binding"/>
    <property type="evidence" value="ECO:0007669"/>
    <property type="project" value="InterPro"/>
</dbReference>
<dbReference type="Pfam" id="PF25137">
    <property type="entry name" value="ADH_Fe_C"/>
    <property type="match status" value="1"/>
</dbReference>
<dbReference type="GO" id="GO:0005829">
    <property type="term" value="C:cytosol"/>
    <property type="evidence" value="ECO:0007669"/>
    <property type="project" value="TreeGrafter"/>
</dbReference>
<gene>
    <name evidence="4" type="primary">bdhA</name>
    <name evidence="4" type="ORF">ERS852448_00892</name>
</gene>
<dbReference type="GO" id="GO:1990002">
    <property type="term" value="F:methylglyoxal reductase (NADPH) (acetol producing) activity"/>
    <property type="evidence" value="ECO:0007669"/>
    <property type="project" value="TreeGrafter"/>
</dbReference>
<dbReference type="OrthoDB" id="9801156at2"/>
<evidence type="ECO:0000259" key="3">
    <source>
        <dbReference type="Pfam" id="PF25137"/>
    </source>
</evidence>
<dbReference type="SUPFAM" id="SSF56796">
    <property type="entry name" value="Dehydroquinate synthase-like"/>
    <property type="match status" value="1"/>
</dbReference>
<proteinExistence type="predicted"/>
<organism evidence="4 5">
    <name type="scientific">Eubacterium ramulus</name>
    <dbReference type="NCBI Taxonomy" id="39490"/>
    <lineage>
        <taxon>Bacteria</taxon>
        <taxon>Bacillati</taxon>
        <taxon>Bacillota</taxon>
        <taxon>Clostridia</taxon>
        <taxon>Eubacteriales</taxon>
        <taxon>Eubacteriaceae</taxon>
        <taxon>Eubacterium</taxon>
    </lineage>
</organism>
<dbReference type="PANTHER" id="PTHR43633">
    <property type="entry name" value="ALCOHOL DEHYDROGENASE YQHD"/>
    <property type="match status" value="1"/>
</dbReference>
<dbReference type="Gene3D" id="3.40.50.1970">
    <property type="match status" value="1"/>
</dbReference>
<evidence type="ECO:0000313" key="5">
    <source>
        <dbReference type="Proteomes" id="UP000095492"/>
    </source>
</evidence>
<accession>A0A173SDD3</accession>
<dbReference type="GeneID" id="97390224"/>
<evidence type="ECO:0000259" key="2">
    <source>
        <dbReference type="Pfam" id="PF00465"/>
    </source>
</evidence>
<dbReference type="Proteomes" id="UP000095492">
    <property type="component" value="Unassembled WGS sequence"/>
</dbReference>
<dbReference type="InterPro" id="IPR044731">
    <property type="entry name" value="BDH-like"/>
</dbReference>
<dbReference type="CDD" id="cd08187">
    <property type="entry name" value="BDH"/>
    <property type="match status" value="1"/>
</dbReference>
<evidence type="ECO:0000313" key="4">
    <source>
        <dbReference type="EMBL" id="CUM88250.1"/>
    </source>
</evidence>
<dbReference type="GO" id="GO:1990362">
    <property type="term" value="F:butanol dehydrogenase (NAD+) activity"/>
    <property type="evidence" value="ECO:0007669"/>
    <property type="project" value="InterPro"/>
</dbReference>
<keyword evidence="1 4" id="KW-0560">Oxidoreductase</keyword>
<dbReference type="InterPro" id="IPR056798">
    <property type="entry name" value="ADH_Fe_C"/>
</dbReference>
<dbReference type="Pfam" id="PF00465">
    <property type="entry name" value="Fe-ADH"/>
    <property type="match status" value="1"/>
</dbReference>
<feature type="domain" description="Alcohol dehydrogenase iron-type/glycerol dehydrogenase GldA" evidence="2">
    <location>
        <begin position="9"/>
        <end position="176"/>
    </location>
</feature>
<dbReference type="PANTHER" id="PTHR43633:SF1">
    <property type="entry name" value="ALCOHOL DEHYDROGENASE YQHD"/>
    <property type="match status" value="1"/>
</dbReference>
<dbReference type="InterPro" id="IPR001670">
    <property type="entry name" value="ADH_Fe/GldA"/>
</dbReference>
<dbReference type="GO" id="GO:0008106">
    <property type="term" value="F:alcohol dehydrogenase (NADP+) activity"/>
    <property type="evidence" value="ECO:0007669"/>
    <property type="project" value="TreeGrafter"/>
</dbReference>